<dbReference type="GeneID" id="9818141"/>
<dbReference type="RefSeq" id="XP_053582272.1">
    <property type="nucleotide sequence ID" value="XM_053733359.1"/>
</dbReference>
<evidence type="ECO:0000313" key="2">
    <source>
        <dbReference type="Proteomes" id="UP000483820"/>
    </source>
</evidence>
<dbReference type="CTD" id="9818141"/>
<accession>A0A6A5GFH6</accession>
<dbReference type="KEGG" id="crq:GCK72_020061"/>
<dbReference type="AlphaFoldDB" id="A0A6A5GFH6"/>
<protein>
    <submittedName>
        <fullName evidence="1">Uncharacterized protein</fullName>
    </submittedName>
</protein>
<dbReference type="EMBL" id="WUAV01000005">
    <property type="protein sequence ID" value="KAF1753504.1"/>
    <property type="molecule type" value="Genomic_DNA"/>
</dbReference>
<proteinExistence type="predicted"/>
<name>A0A6A5GFH6_CAERE</name>
<sequence>MFVLKHEYIKQGEVGYVPEEGYGGGNNSVLALKYIQWLEKKNPGLKLKYKLRGGEHCIDANGRKYY</sequence>
<comment type="caution">
    <text evidence="1">The sequence shown here is derived from an EMBL/GenBank/DDBJ whole genome shotgun (WGS) entry which is preliminary data.</text>
</comment>
<organism evidence="1 2">
    <name type="scientific">Caenorhabditis remanei</name>
    <name type="common">Caenorhabditis vulgaris</name>
    <dbReference type="NCBI Taxonomy" id="31234"/>
    <lineage>
        <taxon>Eukaryota</taxon>
        <taxon>Metazoa</taxon>
        <taxon>Ecdysozoa</taxon>
        <taxon>Nematoda</taxon>
        <taxon>Chromadorea</taxon>
        <taxon>Rhabditida</taxon>
        <taxon>Rhabditina</taxon>
        <taxon>Rhabditomorpha</taxon>
        <taxon>Rhabditoidea</taxon>
        <taxon>Rhabditidae</taxon>
        <taxon>Peloderinae</taxon>
        <taxon>Caenorhabditis</taxon>
    </lineage>
</organism>
<evidence type="ECO:0000313" key="1">
    <source>
        <dbReference type="EMBL" id="KAF1753504.1"/>
    </source>
</evidence>
<reference evidence="1 2" key="1">
    <citation type="submission" date="2019-12" db="EMBL/GenBank/DDBJ databases">
        <title>Chromosome-level assembly of the Caenorhabditis remanei genome.</title>
        <authorList>
            <person name="Teterina A.A."/>
            <person name="Willis J.H."/>
            <person name="Phillips P.C."/>
        </authorList>
    </citation>
    <scope>NUCLEOTIDE SEQUENCE [LARGE SCALE GENOMIC DNA]</scope>
    <source>
        <strain evidence="1 2">PX506</strain>
        <tissue evidence="1">Whole organism</tissue>
    </source>
</reference>
<gene>
    <name evidence="1" type="ORF">GCK72_020061</name>
</gene>
<dbReference type="Proteomes" id="UP000483820">
    <property type="component" value="Chromosome V"/>
</dbReference>